<evidence type="ECO:0000313" key="1">
    <source>
        <dbReference type="EMBL" id="RKH00344.1"/>
    </source>
</evidence>
<gene>
    <name evidence="1" type="ORF">D7X32_23715</name>
</gene>
<proteinExistence type="predicted"/>
<accession>A0A3A8KER3</accession>
<sequence>MPKITKGTRPKRFSHLSRTESQVSVATRSEQIRTEFAQVLCIRKTRRVEDEIKYSIHPRYKYYHLGIDPVEPALDKNYWHAAFTVLEGLPIQEYDSFKCPGVVISNQAELAGWGKTDLGLPTKNVLESQYPGAFPRTAAPQANGKTLNTWPKISEKLKEMRERVKGTRPDVSSSGKPRGVERMIVLDDGDSFPSGVVKAPYLGAASIPYGEAQVHYLPEHVLGVYTELLSQQQITAYQQADNTRTAEVALQDAVEAIRGALDLRFYLKVTCKMAVPLVEYSLGAITLHASPKALMTAAEAKCPAAVIEAVKAKIPIGMYGDDA</sequence>
<protein>
    <submittedName>
        <fullName evidence="1">Uncharacterized protein</fullName>
    </submittedName>
</protein>
<name>A0A3A8KER3_9BACT</name>
<keyword evidence="2" id="KW-1185">Reference proteome</keyword>
<reference evidence="2" key="1">
    <citation type="submission" date="2018-09" db="EMBL/GenBank/DDBJ databases">
        <authorList>
            <person name="Livingstone P.G."/>
            <person name="Whitworth D.E."/>
        </authorList>
    </citation>
    <scope>NUCLEOTIDE SEQUENCE [LARGE SCALE GENOMIC DNA]</scope>
    <source>
        <strain evidence="2">CA043D</strain>
    </source>
</reference>
<organism evidence="1 2">
    <name type="scientific">Corallococcus carmarthensis</name>
    <dbReference type="NCBI Taxonomy" id="2316728"/>
    <lineage>
        <taxon>Bacteria</taxon>
        <taxon>Pseudomonadati</taxon>
        <taxon>Myxococcota</taxon>
        <taxon>Myxococcia</taxon>
        <taxon>Myxococcales</taxon>
        <taxon>Cystobacterineae</taxon>
        <taxon>Myxococcaceae</taxon>
        <taxon>Corallococcus</taxon>
    </lineage>
</organism>
<dbReference type="Proteomes" id="UP000268313">
    <property type="component" value="Unassembled WGS sequence"/>
</dbReference>
<comment type="caution">
    <text evidence="1">The sequence shown here is derived from an EMBL/GenBank/DDBJ whole genome shotgun (WGS) entry which is preliminary data.</text>
</comment>
<evidence type="ECO:0000313" key="2">
    <source>
        <dbReference type="Proteomes" id="UP000268313"/>
    </source>
</evidence>
<dbReference type="EMBL" id="RAWE01000094">
    <property type="protein sequence ID" value="RKH00344.1"/>
    <property type="molecule type" value="Genomic_DNA"/>
</dbReference>
<dbReference type="AlphaFoldDB" id="A0A3A8KER3"/>